<organism evidence="3 4">
    <name type="scientific">Barnesiella viscericola</name>
    <dbReference type="NCBI Taxonomy" id="397865"/>
    <lineage>
        <taxon>Bacteria</taxon>
        <taxon>Pseudomonadati</taxon>
        <taxon>Bacteroidota</taxon>
        <taxon>Bacteroidia</taxon>
        <taxon>Bacteroidales</taxon>
        <taxon>Barnesiellaceae</taxon>
        <taxon>Barnesiella</taxon>
    </lineage>
</organism>
<dbReference type="RefSeq" id="WP_273305251.1">
    <property type="nucleotide sequence ID" value="NZ_DYUD01000009.1"/>
</dbReference>
<evidence type="ECO:0000256" key="1">
    <source>
        <dbReference type="SAM" id="SignalP"/>
    </source>
</evidence>
<dbReference type="AlphaFoldDB" id="A0A921MQG5"/>
<comment type="caution">
    <text evidence="3">The sequence shown here is derived from an EMBL/GenBank/DDBJ whole genome shotgun (WGS) entry which is preliminary data.</text>
</comment>
<accession>A0A921MQG5</accession>
<name>A0A921MQG5_9BACT</name>
<proteinExistence type="predicted"/>
<sequence length="726" mass="78662">MKKNILLSLLFIEAIFIANAQIKPGGVSGSVLWLRADKGVTVDAENKLVSPYWEDFSDEKQGIELFQKEDGGLESLVLKENGVNGNPTVYFNGKVALKGLEDKNYQSVFAVYSANLTTENNSESTVLSIQEKGVTDYGKREDLAFFQTYKIGSNPTPTWLVSDGVNAYWGTRSTTVVDKATGFHSCFAAFGNVEGDMVTLDGGLFSVLTRFVSTPSKEGIFYVGVSVAGTTKIGKWLEGDIAEVIAFDRLVTDEERYKIESYLAAKYGITLIKSSSSNPVKVSGTPSYNYTYMSSTGETWWAGESTDYAPYSNYIAGIVRDDASGLMQSKSTGRIGYSLDKEGGILTISNGSSFAEPEAIAEDGQFAFVGATSDALDETESVRVINNEGKEIACKVLTRTWKINMSGIHTVSLQFAFSSEMVNLLAETPKVGLLKNGTEFIPLEYDEENMTMTADGIELTTGDTFTVVVDYIDKPQINSTSQKVCLESTISLSAVPEGGVWSGNGVEGNTFNALTAGLGEHTVVYTLNSMSDSIVFTVEESITPEVVLVSNTTESEEWDAIVIEAQTVTGGESPLFQFALDDPEFVYPLDIYSSNNVLRLAGYQLTEGVHTVYVRMKSSLPCVTQELATAQIEISKTATGIVVAQQASVACFPNPFDSEINISGLDSDKDYIMNFFSSNGELVGSVVCAAGQSRIEAPQLSVGVYIVQIIEQDSREKVAVIQLLKQ</sequence>
<protein>
    <submittedName>
        <fullName evidence="3">T9SS type A sorting domain-containing protein</fullName>
    </submittedName>
</protein>
<feature type="chain" id="PRO_5037479334" evidence="1">
    <location>
        <begin position="21"/>
        <end position="726"/>
    </location>
</feature>
<dbReference type="Proteomes" id="UP000757103">
    <property type="component" value="Unassembled WGS sequence"/>
</dbReference>
<dbReference type="InterPro" id="IPR058515">
    <property type="entry name" value="DUF8202"/>
</dbReference>
<feature type="signal peptide" evidence="1">
    <location>
        <begin position="1"/>
        <end position="20"/>
    </location>
</feature>
<dbReference type="Pfam" id="PF26628">
    <property type="entry name" value="DUF8202"/>
    <property type="match status" value="1"/>
</dbReference>
<keyword evidence="1" id="KW-0732">Signal</keyword>
<feature type="domain" description="DUF8202" evidence="2">
    <location>
        <begin position="255"/>
        <end position="420"/>
    </location>
</feature>
<gene>
    <name evidence="3" type="ORF">K8U91_01680</name>
</gene>
<evidence type="ECO:0000313" key="4">
    <source>
        <dbReference type="Proteomes" id="UP000757103"/>
    </source>
</evidence>
<reference evidence="3" key="1">
    <citation type="journal article" date="2021" name="PeerJ">
        <title>Extensive microbial diversity within the chicken gut microbiome revealed by metagenomics and culture.</title>
        <authorList>
            <person name="Gilroy R."/>
            <person name="Ravi A."/>
            <person name="Getino M."/>
            <person name="Pursley I."/>
            <person name="Horton D.L."/>
            <person name="Alikhan N.F."/>
            <person name="Baker D."/>
            <person name="Gharbi K."/>
            <person name="Hall N."/>
            <person name="Watson M."/>
            <person name="Adriaenssens E.M."/>
            <person name="Foster-Nyarko E."/>
            <person name="Jarju S."/>
            <person name="Secka A."/>
            <person name="Antonio M."/>
            <person name="Oren A."/>
            <person name="Chaudhuri R.R."/>
            <person name="La Ragione R."/>
            <person name="Hildebrand F."/>
            <person name="Pallen M.J."/>
        </authorList>
    </citation>
    <scope>NUCLEOTIDE SEQUENCE</scope>
    <source>
        <strain evidence="3">CHK121-7720</strain>
    </source>
</reference>
<reference evidence="3" key="2">
    <citation type="submission" date="2021-09" db="EMBL/GenBank/DDBJ databases">
        <authorList>
            <person name="Gilroy R."/>
        </authorList>
    </citation>
    <scope>NUCLEOTIDE SEQUENCE</scope>
    <source>
        <strain evidence="3">CHK121-7720</strain>
    </source>
</reference>
<dbReference type="EMBL" id="DYUD01000009">
    <property type="protein sequence ID" value="HJG88174.1"/>
    <property type="molecule type" value="Genomic_DNA"/>
</dbReference>
<evidence type="ECO:0000313" key="3">
    <source>
        <dbReference type="EMBL" id="HJG88174.1"/>
    </source>
</evidence>
<evidence type="ECO:0000259" key="2">
    <source>
        <dbReference type="Pfam" id="PF26628"/>
    </source>
</evidence>